<dbReference type="AlphaFoldDB" id="A0AAV4T1L6"/>
<name>A0AAV4T1L6_CAEEX</name>
<gene>
    <name evidence="1" type="ORF">CEXT_409681</name>
</gene>
<keyword evidence="2" id="KW-1185">Reference proteome</keyword>
<dbReference type="EMBL" id="BPLR01010324">
    <property type="protein sequence ID" value="GIY38562.1"/>
    <property type="molecule type" value="Genomic_DNA"/>
</dbReference>
<dbReference type="Proteomes" id="UP001054945">
    <property type="component" value="Unassembled WGS sequence"/>
</dbReference>
<proteinExistence type="predicted"/>
<reference evidence="1 2" key="1">
    <citation type="submission" date="2021-06" db="EMBL/GenBank/DDBJ databases">
        <title>Caerostris extrusa draft genome.</title>
        <authorList>
            <person name="Kono N."/>
            <person name="Arakawa K."/>
        </authorList>
    </citation>
    <scope>NUCLEOTIDE SEQUENCE [LARGE SCALE GENOMIC DNA]</scope>
</reference>
<sequence length="90" mass="10696">MRKSPLLDWTSCPADKRGLPLYIWKEVLLYYRNVLWRYSRSRTHPLSQNKDFLCHYRGMYYELGSTVSLSTKQGIECTCKVPPDFTCVRK</sequence>
<evidence type="ECO:0000313" key="1">
    <source>
        <dbReference type="EMBL" id="GIY38562.1"/>
    </source>
</evidence>
<organism evidence="1 2">
    <name type="scientific">Caerostris extrusa</name>
    <name type="common">Bark spider</name>
    <name type="synonym">Caerostris bankana</name>
    <dbReference type="NCBI Taxonomy" id="172846"/>
    <lineage>
        <taxon>Eukaryota</taxon>
        <taxon>Metazoa</taxon>
        <taxon>Ecdysozoa</taxon>
        <taxon>Arthropoda</taxon>
        <taxon>Chelicerata</taxon>
        <taxon>Arachnida</taxon>
        <taxon>Araneae</taxon>
        <taxon>Araneomorphae</taxon>
        <taxon>Entelegynae</taxon>
        <taxon>Araneoidea</taxon>
        <taxon>Araneidae</taxon>
        <taxon>Caerostris</taxon>
    </lineage>
</organism>
<protein>
    <submittedName>
        <fullName evidence="1">Uncharacterized protein</fullName>
    </submittedName>
</protein>
<accession>A0AAV4T1L6</accession>
<evidence type="ECO:0000313" key="2">
    <source>
        <dbReference type="Proteomes" id="UP001054945"/>
    </source>
</evidence>
<comment type="caution">
    <text evidence="1">The sequence shown here is derived from an EMBL/GenBank/DDBJ whole genome shotgun (WGS) entry which is preliminary data.</text>
</comment>